<evidence type="ECO:0000256" key="1">
    <source>
        <dbReference type="ARBA" id="ARBA00022670"/>
    </source>
</evidence>
<keyword evidence="1" id="KW-0645">Protease</keyword>
<dbReference type="PROSITE" id="PS50600">
    <property type="entry name" value="ULP_PROTEASE"/>
    <property type="match status" value="1"/>
</dbReference>
<feature type="coiled-coil region" evidence="3">
    <location>
        <begin position="194"/>
        <end position="223"/>
    </location>
</feature>
<dbReference type="AlphaFoldDB" id="A0A8S1KSN5"/>
<keyword evidence="6" id="KW-1185">Reference proteome</keyword>
<dbReference type="Proteomes" id="UP000692954">
    <property type="component" value="Unassembled WGS sequence"/>
</dbReference>
<feature type="domain" description="Ubiquitin-like protease family profile" evidence="4">
    <location>
        <begin position="463"/>
        <end position="641"/>
    </location>
</feature>
<protein>
    <recommendedName>
        <fullName evidence="4">Ubiquitin-like protease family profile domain-containing protein</fullName>
    </recommendedName>
</protein>
<name>A0A8S1KSN5_9CILI</name>
<evidence type="ECO:0000313" key="5">
    <source>
        <dbReference type="EMBL" id="CAD8056935.1"/>
    </source>
</evidence>
<reference evidence="5" key="1">
    <citation type="submission" date="2021-01" db="EMBL/GenBank/DDBJ databases">
        <authorList>
            <consortium name="Genoscope - CEA"/>
            <person name="William W."/>
        </authorList>
    </citation>
    <scope>NUCLEOTIDE SEQUENCE</scope>
</reference>
<evidence type="ECO:0000313" key="6">
    <source>
        <dbReference type="Proteomes" id="UP000692954"/>
    </source>
</evidence>
<evidence type="ECO:0000256" key="2">
    <source>
        <dbReference type="ARBA" id="ARBA00022801"/>
    </source>
</evidence>
<sequence>MSEGQKTMGTEIKEPFNFQQYVDWAFEQNKGTYIYKTQNEQSLTKTNYFTTQIRDEQINGIIWLFRKCQTISEIDNQNKAFLEHQHILRHVFLFLLILVKKYKDQRKIYALMNSTGILFENEELKLCIPNEKFDILQQTYYKKDFDNIGAHLTENCKSILERWAELKNEPNDFNFGLPKSDKEFLNDFPRISACLNLKQNIKLIEQKKQKEEGKKMLEKLQKERLFQSSLRKEQIQFVQLVKVVNHKKPNYLNQSLILQPNGNLIIGKIWFPNNQTDLCPLWLSYNFQVQSYNHLNNFNQELKQYIGFLTYTGPVNDYFEPQTYDYNEETEGIMQTNNQHELIMKGGFKNGLFEGKKNRIYIGCILIFYGSFKNGQKHGEGYELNQQFQTFFRGLYESNQKQGIFVDCKLINYQNREKEFSKIGSRQEYYKNNIKYNQIPEWAQQVYNVNQNPACVLLNFNEYGINNFQLSSLRPGGWINSSLIDILLQQQISLVNYSNIINQNKQGNKMKTLFLNCSQCQDIFGSMITKNDDINDLIFQEAFLKHQESCNQEKVQSNKKNMRIVFYLNLDRSHFLSVVYDNEKLYIIDSLNDTREPLKFQMKKLLMKYQFHVEDKDDVTLSQQQNSFDCGVYTIYYVSQFIKNQNLTIKEMIDKQCFKVSQSKVNYIRYLIYQNLVGNGASIMEL</sequence>
<dbReference type="EMBL" id="CAJJDN010000010">
    <property type="protein sequence ID" value="CAD8056935.1"/>
    <property type="molecule type" value="Genomic_DNA"/>
</dbReference>
<evidence type="ECO:0000256" key="3">
    <source>
        <dbReference type="SAM" id="Coils"/>
    </source>
</evidence>
<organism evidence="5 6">
    <name type="scientific">Paramecium sonneborni</name>
    <dbReference type="NCBI Taxonomy" id="65129"/>
    <lineage>
        <taxon>Eukaryota</taxon>
        <taxon>Sar</taxon>
        <taxon>Alveolata</taxon>
        <taxon>Ciliophora</taxon>
        <taxon>Intramacronucleata</taxon>
        <taxon>Oligohymenophorea</taxon>
        <taxon>Peniculida</taxon>
        <taxon>Parameciidae</taxon>
        <taxon>Paramecium</taxon>
    </lineage>
</organism>
<dbReference type="OrthoDB" id="442460at2759"/>
<dbReference type="Pfam" id="PF02902">
    <property type="entry name" value="Peptidase_C48"/>
    <property type="match status" value="1"/>
</dbReference>
<evidence type="ECO:0000259" key="4">
    <source>
        <dbReference type="PROSITE" id="PS50600"/>
    </source>
</evidence>
<dbReference type="GO" id="GO:0006508">
    <property type="term" value="P:proteolysis"/>
    <property type="evidence" value="ECO:0007669"/>
    <property type="project" value="UniProtKB-KW"/>
</dbReference>
<keyword evidence="3" id="KW-0175">Coiled coil</keyword>
<comment type="caution">
    <text evidence="5">The sequence shown here is derived from an EMBL/GenBank/DDBJ whole genome shotgun (WGS) entry which is preliminary data.</text>
</comment>
<dbReference type="GO" id="GO:0008234">
    <property type="term" value="F:cysteine-type peptidase activity"/>
    <property type="evidence" value="ECO:0007669"/>
    <property type="project" value="InterPro"/>
</dbReference>
<accession>A0A8S1KSN5</accession>
<gene>
    <name evidence="5" type="ORF">PSON_ATCC_30995.1.T0100532</name>
</gene>
<proteinExistence type="predicted"/>
<keyword evidence="2" id="KW-0378">Hydrolase</keyword>
<dbReference type="InterPro" id="IPR003653">
    <property type="entry name" value="Peptidase_C48_C"/>
</dbReference>